<dbReference type="InterPro" id="IPR036259">
    <property type="entry name" value="MFS_trans_sf"/>
</dbReference>
<evidence type="ECO:0000256" key="6">
    <source>
        <dbReference type="SAM" id="Phobius"/>
    </source>
</evidence>
<feature type="non-terminal residue" evidence="7">
    <location>
        <position position="1"/>
    </location>
</feature>
<dbReference type="SUPFAM" id="SSF103473">
    <property type="entry name" value="MFS general substrate transporter"/>
    <property type="match status" value="1"/>
</dbReference>
<dbReference type="VEuPathDB" id="FungiDB:NECHADRAFT_46417"/>
<feature type="transmembrane region" description="Helical" evidence="6">
    <location>
        <begin position="118"/>
        <end position="137"/>
    </location>
</feature>
<keyword evidence="2 6" id="KW-0812">Transmembrane</keyword>
<name>C7Z3I7_FUSV7</name>
<dbReference type="Pfam" id="PF07690">
    <property type="entry name" value="MFS_1"/>
    <property type="match status" value="1"/>
</dbReference>
<evidence type="ECO:0000256" key="3">
    <source>
        <dbReference type="ARBA" id="ARBA00022989"/>
    </source>
</evidence>
<feature type="transmembrane region" description="Helical" evidence="6">
    <location>
        <begin position="241"/>
        <end position="260"/>
    </location>
</feature>
<dbReference type="OrthoDB" id="2587356at2759"/>
<dbReference type="OMA" id="YWGRRWF"/>
<evidence type="ECO:0008006" key="9">
    <source>
        <dbReference type="Google" id="ProtNLM"/>
    </source>
</evidence>
<feature type="transmembrane region" description="Helical" evidence="6">
    <location>
        <begin position="146"/>
        <end position="165"/>
    </location>
</feature>
<dbReference type="AlphaFoldDB" id="C7Z3I7"/>
<keyword evidence="4 6" id="KW-0472">Membrane</keyword>
<dbReference type="GO" id="GO:0005886">
    <property type="term" value="C:plasma membrane"/>
    <property type="evidence" value="ECO:0007669"/>
    <property type="project" value="TreeGrafter"/>
</dbReference>
<evidence type="ECO:0000256" key="2">
    <source>
        <dbReference type="ARBA" id="ARBA00022692"/>
    </source>
</evidence>
<dbReference type="HOGENOM" id="CLU_000960_25_1_1"/>
<keyword evidence="5" id="KW-0325">Glycoprotein</keyword>
<keyword evidence="8" id="KW-1185">Reference proteome</keyword>
<keyword evidence="3 6" id="KW-1133">Transmembrane helix</keyword>
<dbReference type="eggNOG" id="KOG0254">
    <property type="taxonomic scope" value="Eukaryota"/>
</dbReference>
<evidence type="ECO:0000256" key="4">
    <source>
        <dbReference type="ARBA" id="ARBA00023136"/>
    </source>
</evidence>
<dbReference type="EMBL" id="GG698909">
    <property type="protein sequence ID" value="EEU41142.1"/>
    <property type="molecule type" value="Genomic_DNA"/>
</dbReference>
<dbReference type="PANTHER" id="PTHR23501">
    <property type="entry name" value="MAJOR FACILITATOR SUPERFAMILY"/>
    <property type="match status" value="1"/>
</dbReference>
<dbReference type="Gene3D" id="1.20.1250.20">
    <property type="entry name" value="MFS general substrate transporter like domains"/>
    <property type="match status" value="1"/>
</dbReference>
<dbReference type="RefSeq" id="XP_003046855.1">
    <property type="nucleotide sequence ID" value="XM_003046809.1"/>
</dbReference>
<dbReference type="GO" id="GO:0022857">
    <property type="term" value="F:transmembrane transporter activity"/>
    <property type="evidence" value="ECO:0007669"/>
    <property type="project" value="InterPro"/>
</dbReference>
<feature type="transmembrane region" description="Helical" evidence="6">
    <location>
        <begin position="62"/>
        <end position="79"/>
    </location>
</feature>
<proteinExistence type="predicted"/>
<dbReference type="Proteomes" id="UP000005206">
    <property type="component" value="Chromosome 8"/>
</dbReference>
<evidence type="ECO:0000313" key="8">
    <source>
        <dbReference type="Proteomes" id="UP000005206"/>
    </source>
</evidence>
<feature type="transmembrane region" description="Helical" evidence="6">
    <location>
        <begin position="272"/>
        <end position="295"/>
    </location>
</feature>
<feature type="transmembrane region" description="Helical" evidence="6">
    <location>
        <begin position="301"/>
        <end position="323"/>
    </location>
</feature>
<evidence type="ECO:0000256" key="5">
    <source>
        <dbReference type="ARBA" id="ARBA00023180"/>
    </source>
</evidence>
<dbReference type="PANTHER" id="PTHR23501:SF195">
    <property type="entry name" value="PEP5"/>
    <property type="match status" value="1"/>
</dbReference>
<protein>
    <recommendedName>
        <fullName evidence="9">Major facilitator superfamily (MFS) profile domain-containing protein</fullName>
    </recommendedName>
</protein>
<evidence type="ECO:0000256" key="1">
    <source>
        <dbReference type="ARBA" id="ARBA00004141"/>
    </source>
</evidence>
<feature type="transmembrane region" description="Helical" evidence="6">
    <location>
        <begin position="394"/>
        <end position="414"/>
    </location>
</feature>
<feature type="transmembrane region" description="Helical" evidence="6">
    <location>
        <begin position="86"/>
        <end position="106"/>
    </location>
</feature>
<dbReference type="GeneID" id="9675441"/>
<dbReference type="InParanoid" id="C7Z3I7"/>
<organism evidence="7 8">
    <name type="scientific">Fusarium vanettenii (strain ATCC MYA-4622 / CBS 123669 / FGSC 9596 / NRRL 45880 / 77-13-4)</name>
    <name type="common">Fusarium solani subsp. pisi</name>
    <dbReference type="NCBI Taxonomy" id="660122"/>
    <lineage>
        <taxon>Eukaryota</taxon>
        <taxon>Fungi</taxon>
        <taxon>Dikarya</taxon>
        <taxon>Ascomycota</taxon>
        <taxon>Pezizomycotina</taxon>
        <taxon>Sordariomycetes</taxon>
        <taxon>Hypocreomycetidae</taxon>
        <taxon>Hypocreales</taxon>
        <taxon>Nectriaceae</taxon>
        <taxon>Fusarium</taxon>
        <taxon>Fusarium solani species complex</taxon>
        <taxon>Fusarium vanettenii</taxon>
    </lineage>
</organism>
<accession>C7Z3I7</accession>
<feature type="transmembrane region" description="Helical" evidence="6">
    <location>
        <begin position="216"/>
        <end position="235"/>
    </location>
</feature>
<sequence length="440" mass="46907">SLYCINFSQLAMIVGAGAYARDLAAVVGGSSNITWMVQSITIVTSALGPPFSQAADYWGRKWFLVLSTVCGMIGCIIISRAASMGMAIGGSVICGLSYGSQPLLVAVASEIVPRRYRAVVQSGLGIATATGAIFGLLREKLLRLDWVAYAFLASGIVLFSMALTWADNPYSWRDARVSATFAISCVLLLSLGFHQIKLKKDGMIHHRLFSSVHSNIFSVTFFAAIVSSFGVAIYSSLMKSIRAPLALSFVLYILFGVLMATAKLSSNIAVTWCYPVILGIGFALTLTTVVTAAQMSAPPELIGLTLSLRSLGGSVALAIYNAIFNSAMKKYLAPSIAGAVVPLGVDPDDLPQLIQGLTTQDQKLLASIPGMTPRIMQAAVHALKEAYLSSFRRVWIALAAMAFCAFIPACFAINPKKDFSKDIDAPLDEKMAEATVAQVE</sequence>
<reference evidence="7 8" key="1">
    <citation type="journal article" date="2009" name="PLoS Genet.">
        <title>The genome of Nectria haematococca: contribution of supernumerary chromosomes to gene expansion.</title>
        <authorList>
            <person name="Coleman J.J."/>
            <person name="Rounsley S.D."/>
            <person name="Rodriguez-Carres M."/>
            <person name="Kuo A."/>
            <person name="Wasmann C.C."/>
            <person name="Grimwood J."/>
            <person name="Schmutz J."/>
            <person name="Taga M."/>
            <person name="White G.J."/>
            <person name="Zhou S."/>
            <person name="Schwartz D.C."/>
            <person name="Freitag M."/>
            <person name="Ma L.J."/>
            <person name="Danchin E.G."/>
            <person name="Henrissat B."/>
            <person name="Coutinho P.M."/>
            <person name="Nelson D.R."/>
            <person name="Straney D."/>
            <person name="Napoli C.A."/>
            <person name="Barker B.M."/>
            <person name="Gribskov M."/>
            <person name="Rep M."/>
            <person name="Kroken S."/>
            <person name="Molnar I."/>
            <person name="Rensing C."/>
            <person name="Kennell J.C."/>
            <person name="Zamora J."/>
            <person name="Farman M.L."/>
            <person name="Selker E.U."/>
            <person name="Salamov A."/>
            <person name="Shapiro H."/>
            <person name="Pangilinan J."/>
            <person name="Lindquist E."/>
            <person name="Lamers C."/>
            <person name="Grigoriev I.V."/>
            <person name="Geiser D.M."/>
            <person name="Covert S.F."/>
            <person name="Temporini E."/>
            <person name="Vanetten H.D."/>
        </authorList>
    </citation>
    <scope>NUCLEOTIDE SEQUENCE [LARGE SCALE GENOMIC DNA]</scope>
    <source>
        <strain evidence="8">ATCC MYA-4622 / CBS 123669 / FGSC 9596 / NRRL 45880 / 77-13-4</strain>
    </source>
</reference>
<feature type="transmembrane region" description="Helical" evidence="6">
    <location>
        <begin position="177"/>
        <end position="196"/>
    </location>
</feature>
<gene>
    <name evidence="7" type="ORF">NECHADRAFT_46417</name>
</gene>
<comment type="subcellular location">
    <subcellularLocation>
        <location evidence="1">Membrane</location>
        <topology evidence="1">Multi-pass membrane protein</topology>
    </subcellularLocation>
</comment>
<dbReference type="KEGG" id="nhe:NECHADRAFT_46417"/>
<dbReference type="InterPro" id="IPR011701">
    <property type="entry name" value="MFS"/>
</dbReference>
<evidence type="ECO:0000313" key="7">
    <source>
        <dbReference type="EMBL" id="EEU41142.1"/>
    </source>
</evidence>